<feature type="transmembrane region" description="Helical" evidence="1">
    <location>
        <begin position="34"/>
        <end position="55"/>
    </location>
</feature>
<evidence type="ECO:0000256" key="1">
    <source>
        <dbReference type="SAM" id="Phobius"/>
    </source>
</evidence>
<evidence type="ECO:0000313" key="2">
    <source>
        <dbReference type="EMBL" id="KKN83022.1"/>
    </source>
</evidence>
<dbReference type="EMBL" id="LAZR01000191">
    <property type="protein sequence ID" value="KKN83022.1"/>
    <property type="molecule type" value="Genomic_DNA"/>
</dbReference>
<reference evidence="2" key="1">
    <citation type="journal article" date="2015" name="Nature">
        <title>Complex archaea that bridge the gap between prokaryotes and eukaryotes.</title>
        <authorList>
            <person name="Spang A."/>
            <person name="Saw J.H."/>
            <person name="Jorgensen S.L."/>
            <person name="Zaremba-Niedzwiedzka K."/>
            <person name="Martijn J."/>
            <person name="Lind A.E."/>
            <person name="van Eijk R."/>
            <person name="Schleper C."/>
            <person name="Guy L."/>
            <person name="Ettema T.J."/>
        </authorList>
    </citation>
    <scope>NUCLEOTIDE SEQUENCE</scope>
</reference>
<protein>
    <submittedName>
        <fullName evidence="2">Uncharacterized protein</fullName>
    </submittedName>
</protein>
<keyword evidence="1" id="KW-0812">Transmembrane</keyword>
<organism evidence="2">
    <name type="scientific">marine sediment metagenome</name>
    <dbReference type="NCBI Taxonomy" id="412755"/>
    <lineage>
        <taxon>unclassified sequences</taxon>
        <taxon>metagenomes</taxon>
        <taxon>ecological metagenomes</taxon>
    </lineage>
</organism>
<feature type="transmembrane region" description="Helical" evidence="1">
    <location>
        <begin position="7"/>
        <end position="28"/>
    </location>
</feature>
<feature type="transmembrane region" description="Helical" evidence="1">
    <location>
        <begin position="100"/>
        <end position="124"/>
    </location>
</feature>
<comment type="caution">
    <text evidence="2">The sequence shown here is derived from an EMBL/GenBank/DDBJ whole genome shotgun (WGS) entry which is preliminary data.</text>
</comment>
<name>A0A0F9U6S0_9ZZZZ</name>
<keyword evidence="1" id="KW-0472">Membrane</keyword>
<dbReference type="AlphaFoldDB" id="A0A0F9U6S0"/>
<proteinExistence type="predicted"/>
<keyword evidence="1" id="KW-1133">Transmembrane helix</keyword>
<sequence>MDLGLRKLIFATFIVQMPSAIIAIFMIILDISSYWLLVEIYLSVILHEFSHFIIFRKMALDPIFELKYQINKKGKEKKWFPHPSVNMDRQNRDLRVNINWLKLGIASGFLFNIISGIILLFIYFPSRIIGVYSILVGLNSLIEHDGKALRNFDSIFLND</sequence>
<accession>A0A0F9U6S0</accession>
<gene>
    <name evidence="2" type="ORF">LCGC14_0302740</name>
</gene>